<sequence length="716" mass="78973">MAAALLAASIPSWIPEDDLLLKNAVEGGASLEALAKGAVRFSRKFSLGELRDRWYSLLYDPIISEEASAKMMEFEFSVKNDKVSSAQVSAKRKLESVRRLYYVMRKKSRGHHTSCRDTMVFDTNHTHFGFDGKECCNELHVGASSFEQDNMGRIVPHNVRDRLVDFQSCDRVKEMRLSHSLSESSPSFHAGALASPLAMWEMVEDVSASAMPITASIEDKGQHEVLMHRNDVELNGNKTILSGMSVMHSEEILQNKHDADVLNNSTAISECDYADLSESLLNFVNEDELLLVDADGEEAIDKSCYDGLLVNCPNDFHGNSSDAKDSETLFSDKSLAISASTCPAEAIAECSLRGDVEQHGHLHSEISLLPSVLAVNTESYDGEMECTLNSEDTEIPCNDDVFLHKEFSSSIMARTSKETGYQFLSCPKDDKHKQSLVEKEGNPTKSLVVSRIKGLEILPVTNPVHQLVGCGVKCQFEDVAFRQARNADTDPNQNSTALATLTSAKVGLLNAESSHACDAMGLPLYAQAGSPEQITSVPEADPSMLNEEESESDDDVPSYSEIEAMILQMDLCPDDTDSYICREVSRYQNEDARRSIIRLEQCARSSMQRAIASRGALALLYGRHLKHYIRKTEVIIGRATDDMEVDIDLGREGPANKISRRQALIKLDTDGSFFLKNLGRSPVFLNGKEVVTGHSMVLGSSSLIEKQKPTGWMGQT</sequence>
<dbReference type="InParanoid" id="B9T4Y4"/>
<dbReference type="GO" id="GO:0044545">
    <property type="term" value="C:NSL complex"/>
    <property type="evidence" value="ECO:0000318"/>
    <property type="project" value="GO_Central"/>
</dbReference>
<dbReference type="Pfam" id="PF00498">
    <property type="entry name" value="FHA"/>
    <property type="match status" value="1"/>
</dbReference>
<dbReference type="PANTHER" id="PTHR13233:SF13">
    <property type="entry name" value="FHA DOMAIN-CONTAINING PROTEIN"/>
    <property type="match status" value="1"/>
</dbReference>
<dbReference type="InterPro" id="IPR008984">
    <property type="entry name" value="SMAD_FHA_dom_sf"/>
</dbReference>
<feature type="domain" description="FHA" evidence="2">
    <location>
        <begin position="634"/>
        <end position="690"/>
    </location>
</feature>
<dbReference type="eggNOG" id="KOG2293">
    <property type="taxonomic scope" value="Eukaryota"/>
</dbReference>
<dbReference type="STRING" id="3988.B9T4Y4"/>
<dbReference type="Gene3D" id="2.60.200.20">
    <property type="match status" value="1"/>
</dbReference>
<dbReference type="PANTHER" id="PTHR13233">
    <property type="entry name" value="MICROSPHERULE PROTEIN 1"/>
    <property type="match status" value="1"/>
</dbReference>
<feature type="compositionally biased region" description="Acidic residues" evidence="1">
    <location>
        <begin position="546"/>
        <end position="556"/>
    </location>
</feature>
<organism evidence="3 4">
    <name type="scientific">Ricinus communis</name>
    <name type="common">Castor bean</name>
    <dbReference type="NCBI Taxonomy" id="3988"/>
    <lineage>
        <taxon>Eukaryota</taxon>
        <taxon>Viridiplantae</taxon>
        <taxon>Streptophyta</taxon>
        <taxon>Embryophyta</taxon>
        <taxon>Tracheophyta</taxon>
        <taxon>Spermatophyta</taxon>
        <taxon>Magnoliopsida</taxon>
        <taxon>eudicotyledons</taxon>
        <taxon>Gunneridae</taxon>
        <taxon>Pentapetalae</taxon>
        <taxon>rosids</taxon>
        <taxon>fabids</taxon>
        <taxon>Malpighiales</taxon>
        <taxon>Euphorbiaceae</taxon>
        <taxon>Acalyphoideae</taxon>
        <taxon>Acalypheae</taxon>
        <taxon>Ricinus</taxon>
    </lineage>
</organism>
<proteinExistence type="predicted"/>
<dbReference type="SMART" id="SM00240">
    <property type="entry name" value="FHA"/>
    <property type="match status" value="1"/>
</dbReference>
<keyword evidence="4" id="KW-1185">Reference proteome</keyword>
<dbReference type="GO" id="GO:0045944">
    <property type="term" value="P:positive regulation of transcription by RNA polymerase II"/>
    <property type="evidence" value="ECO:0000318"/>
    <property type="project" value="GO_Central"/>
</dbReference>
<dbReference type="GO" id="GO:0031011">
    <property type="term" value="C:Ino80 complex"/>
    <property type="evidence" value="ECO:0007669"/>
    <property type="project" value="InterPro"/>
</dbReference>
<dbReference type="GO" id="GO:0002151">
    <property type="term" value="F:G-quadruplex RNA binding"/>
    <property type="evidence" value="ECO:0007669"/>
    <property type="project" value="InterPro"/>
</dbReference>
<dbReference type="CDD" id="cd22687">
    <property type="entry name" value="FHA_MCRS1"/>
    <property type="match status" value="1"/>
</dbReference>
<dbReference type="GO" id="GO:0071339">
    <property type="term" value="C:MLL1 complex"/>
    <property type="evidence" value="ECO:0007669"/>
    <property type="project" value="InterPro"/>
</dbReference>
<feature type="region of interest" description="Disordered" evidence="1">
    <location>
        <begin position="534"/>
        <end position="556"/>
    </location>
</feature>
<dbReference type="Proteomes" id="UP000008311">
    <property type="component" value="Unassembled WGS sequence"/>
</dbReference>
<dbReference type="EMBL" id="EQ974498">
    <property type="protein sequence ID" value="EEF29080.1"/>
    <property type="molecule type" value="Genomic_DNA"/>
</dbReference>
<dbReference type="InterPro" id="IPR000253">
    <property type="entry name" value="FHA_dom"/>
</dbReference>
<reference evidence="4" key="1">
    <citation type="journal article" date="2010" name="Nat. Biotechnol.">
        <title>Draft genome sequence of the oilseed species Ricinus communis.</title>
        <authorList>
            <person name="Chan A.P."/>
            <person name="Crabtree J."/>
            <person name="Zhao Q."/>
            <person name="Lorenzi H."/>
            <person name="Orvis J."/>
            <person name="Puiu D."/>
            <person name="Melake-Berhan A."/>
            <person name="Jones K.M."/>
            <person name="Redman J."/>
            <person name="Chen G."/>
            <person name="Cahoon E.B."/>
            <person name="Gedil M."/>
            <person name="Stanke M."/>
            <person name="Haas B.J."/>
            <person name="Wortman J.R."/>
            <person name="Fraser-Liggett C.M."/>
            <person name="Ravel J."/>
            <person name="Rabinowicz P.D."/>
        </authorList>
    </citation>
    <scope>NUCLEOTIDE SEQUENCE [LARGE SCALE GENOMIC DNA]</scope>
    <source>
        <strain evidence="4">cv. Hale</strain>
    </source>
</reference>
<dbReference type="AlphaFoldDB" id="B9T4Y4"/>
<dbReference type="PROSITE" id="PS50006">
    <property type="entry name" value="FHA_DOMAIN"/>
    <property type="match status" value="1"/>
</dbReference>
<gene>
    <name evidence="3" type="ORF">RCOM_0779060</name>
</gene>
<dbReference type="SUPFAM" id="SSF49879">
    <property type="entry name" value="SMAD/FHA domain"/>
    <property type="match status" value="1"/>
</dbReference>
<evidence type="ECO:0000313" key="4">
    <source>
        <dbReference type="Proteomes" id="UP000008311"/>
    </source>
</evidence>
<dbReference type="InterPro" id="IPR037912">
    <property type="entry name" value="MCRS1"/>
</dbReference>
<dbReference type="InterPro" id="IPR025999">
    <property type="entry name" value="MCRS_N"/>
</dbReference>
<accession>B9T4Y4</accession>
<evidence type="ECO:0000256" key="1">
    <source>
        <dbReference type="SAM" id="MobiDB-lite"/>
    </source>
</evidence>
<dbReference type="Pfam" id="PF13325">
    <property type="entry name" value="MCRS_N"/>
    <property type="match status" value="1"/>
</dbReference>
<evidence type="ECO:0000313" key="3">
    <source>
        <dbReference type="EMBL" id="EEF29080.1"/>
    </source>
</evidence>
<protein>
    <recommendedName>
        <fullName evidence="2">FHA domain-containing protein</fullName>
    </recommendedName>
</protein>
<name>B9T4Y4_RICCO</name>
<evidence type="ECO:0000259" key="2">
    <source>
        <dbReference type="PROSITE" id="PS50006"/>
    </source>
</evidence>